<feature type="transmembrane region" description="Helical" evidence="4">
    <location>
        <begin position="21"/>
        <end position="42"/>
    </location>
</feature>
<dbReference type="GO" id="GO:0016998">
    <property type="term" value="P:cell wall macromolecule catabolic process"/>
    <property type="evidence" value="ECO:0007669"/>
    <property type="project" value="InterPro"/>
</dbReference>
<dbReference type="GO" id="GO:0009253">
    <property type="term" value="P:peptidoglycan catabolic process"/>
    <property type="evidence" value="ECO:0007669"/>
    <property type="project" value="InterPro"/>
</dbReference>
<keyword evidence="4" id="KW-1133">Transmembrane helix</keyword>
<dbReference type="Proteomes" id="UP000292424">
    <property type="component" value="Chromosome"/>
</dbReference>
<accession>A0A5P2G5B5</accession>
<evidence type="ECO:0000256" key="1">
    <source>
        <dbReference type="ARBA" id="ARBA00010646"/>
    </source>
</evidence>
<dbReference type="Pfam" id="PF01183">
    <property type="entry name" value="Glyco_hydro_25"/>
    <property type="match status" value="1"/>
</dbReference>
<organism evidence="5 6">
    <name type="scientific">Rhizosphaericola mali</name>
    <dbReference type="NCBI Taxonomy" id="2545455"/>
    <lineage>
        <taxon>Bacteria</taxon>
        <taxon>Pseudomonadati</taxon>
        <taxon>Bacteroidota</taxon>
        <taxon>Chitinophagia</taxon>
        <taxon>Chitinophagales</taxon>
        <taxon>Chitinophagaceae</taxon>
        <taxon>Rhizosphaericola</taxon>
    </lineage>
</organism>
<gene>
    <name evidence="5" type="ORF">E0W69_019345</name>
</gene>
<evidence type="ECO:0000256" key="3">
    <source>
        <dbReference type="ARBA" id="ARBA00023295"/>
    </source>
</evidence>
<proteinExistence type="inferred from homology"/>
<dbReference type="KEGG" id="arac:E0W69_019345"/>
<keyword evidence="4" id="KW-0812">Transmembrane</keyword>
<dbReference type="PROSITE" id="PS51904">
    <property type="entry name" value="GLYCOSYL_HYDROL_F25_2"/>
    <property type="match status" value="1"/>
</dbReference>
<keyword evidence="2 5" id="KW-0378">Hydrolase</keyword>
<dbReference type="RefSeq" id="WP_131331700.1">
    <property type="nucleotide sequence ID" value="NZ_CP044016.1"/>
</dbReference>
<dbReference type="GO" id="GO:0016052">
    <property type="term" value="P:carbohydrate catabolic process"/>
    <property type="evidence" value="ECO:0007669"/>
    <property type="project" value="TreeGrafter"/>
</dbReference>
<keyword evidence="6" id="KW-1185">Reference proteome</keyword>
<dbReference type="InterPro" id="IPR018077">
    <property type="entry name" value="Glyco_hydro_fam25_subgr"/>
</dbReference>
<evidence type="ECO:0000256" key="4">
    <source>
        <dbReference type="SAM" id="Phobius"/>
    </source>
</evidence>
<dbReference type="PANTHER" id="PTHR34135:SF2">
    <property type="entry name" value="LYSOZYME"/>
    <property type="match status" value="1"/>
</dbReference>
<dbReference type="SUPFAM" id="SSF51445">
    <property type="entry name" value="(Trans)glycosidases"/>
    <property type="match status" value="1"/>
</dbReference>
<comment type="similarity">
    <text evidence="1">Belongs to the glycosyl hydrolase 25 family.</text>
</comment>
<keyword evidence="3" id="KW-0326">Glycosidase</keyword>
<dbReference type="InterPro" id="IPR002053">
    <property type="entry name" value="Glyco_hydro_25"/>
</dbReference>
<dbReference type="Gene3D" id="3.20.20.80">
    <property type="entry name" value="Glycosidases"/>
    <property type="match status" value="1"/>
</dbReference>
<name>A0A5P2G5B5_9BACT</name>
<dbReference type="GO" id="GO:0003796">
    <property type="term" value="F:lysozyme activity"/>
    <property type="evidence" value="ECO:0007669"/>
    <property type="project" value="InterPro"/>
</dbReference>
<dbReference type="PANTHER" id="PTHR34135">
    <property type="entry name" value="LYSOZYME"/>
    <property type="match status" value="1"/>
</dbReference>
<dbReference type="SMART" id="SM00641">
    <property type="entry name" value="Glyco_25"/>
    <property type="match status" value="1"/>
</dbReference>
<evidence type="ECO:0000313" key="6">
    <source>
        <dbReference type="Proteomes" id="UP000292424"/>
    </source>
</evidence>
<dbReference type="OrthoDB" id="9798192at2"/>
<evidence type="ECO:0000313" key="5">
    <source>
        <dbReference type="EMBL" id="QES90715.1"/>
    </source>
</evidence>
<reference evidence="5 6" key="1">
    <citation type="submission" date="2019-09" db="EMBL/GenBank/DDBJ databases">
        <title>Complete genome sequence of Arachidicoccus sp. B3-10 isolated from apple orchard soil.</title>
        <authorList>
            <person name="Kim H.S."/>
            <person name="Han K.-I."/>
            <person name="Suh M.K."/>
            <person name="Lee K.C."/>
            <person name="Eom M.K."/>
            <person name="Kim J.-S."/>
            <person name="Kang S.W."/>
            <person name="Sin Y."/>
            <person name="Lee J.-S."/>
        </authorList>
    </citation>
    <scope>NUCLEOTIDE SEQUENCE [LARGE SCALE GENOMIC DNA]</scope>
    <source>
        <strain evidence="5 6">B3-10</strain>
    </source>
</reference>
<dbReference type="CDD" id="cd06524">
    <property type="entry name" value="GH25_YegX-like"/>
    <property type="match status" value="1"/>
</dbReference>
<dbReference type="InterPro" id="IPR017853">
    <property type="entry name" value="GH"/>
</dbReference>
<protein>
    <submittedName>
        <fullName evidence="5">Glycoside hydrolase family 25 protein</fullName>
    </submittedName>
</protein>
<keyword evidence="4" id="KW-0472">Membrane</keyword>
<evidence type="ECO:0000256" key="2">
    <source>
        <dbReference type="ARBA" id="ARBA00022801"/>
    </source>
</evidence>
<dbReference type="AlphaFoldDB" id="A0A5P2G5B5"/>
<dbReference type="EMBL" id="CP044016">
    <property type="protein sequence ID" value="QES90715.1"/>
    <property type="molecule type" value="Genomic_DNA"/>
</dbReference>
<sequence length="271" mass="31220">MSQQNNLSKNKAIRKKKKNTSSPLVYFLALFGVLFLICLFGLRSCLRSKKNDGTFESYKAFGIQLPKGYDIHGIDVSYFQGNVPMQKLKTASDNDANISFVYIKATEGITRQDKRFAQNFANAKNAGLVRGAYHYFISSRNGKDQAKNFIQHVQLESGDLPPVIDIERVHHTTPAEMQKEVMDWIQTVQAHYGVKPIIYTFVSFYRDYLGSKFDEYPLWIAHYQKHTLPKINRSWLIWQHDEKGKIKGLKGNYDFNVFNGDSTDFENILIP</sequence>